<evidence type="ECO:0000256" key="7">
    <source>
        <dbReference type="ARBA" id="ARBA00023136"/>
    </source>
</evidence>
<dbReference type="GO" id="GO:0005886">
    <property type="term" value="C:plasma membrane"/>
    <property type="evidence" value="ECO:0007669"/>
    <property type="project" value="UniProtKB-SubCell"/>
</dbReference>
<organism evidence="10 11">
    <name type="scientific">Stakelama sediminis</name>
    <dbReference type="NCBI Taxonomy" id="463200"/>
    <lineage>
        <taxon>Bacteria</taxon>
        <taxon>Pseudomonadati</taxon>
        <taxon>Pseudomonadota</taxon>
        <taxon>Alphaproteobacteria</taxon>
        <taxon>Sphingomonadales</taxon>
        <taxon>Sphingomonadaceae</taxon>
        <taxon>Stakelama</taxon>
    </lineage>
</organism>
<evidence type="ECO:0000256" key="4">
    <source>
        <dbReference type="ARBA" id="ARBA00022692"/>
    </source>
</evidence>
<dbReference type="NCBIfam" id="TIGR02914">
    <property type="entry name" value="EpsI_fam"/>
    <property type="match status" value="1"/>
</dbReference>
<dbReference type="AlphaFoldDB" id="A0A840YUC9"/>
<feature type="transmembrane region" description="Helical" evidence="8">
    <location>
        <begin position="304"/>
        <end position="325"/>
    </location>
</feature>
<name>A0A840YUC9_9SPHN</name>
<evidence type="ECO:0000256" key="2">
    <source>
        <dbReference type="ARBA" id="ARBA00022475"/>
    </source>
</evidence>
<keyword evidence="5" id="KW-0378">Hydrolase</keyword>
<gene>
    <name evidence="10" type="ORF">FHR23_000084</name>
</gene>
<keyword evidence="11" id="KW-1185">Reference proteome</keyword>
<reference evidence="10 11" key="1">
    <citation type="submission" date="2020-08" db="EMBL/GenBank/DDBJ databases">
        <title>Genomic Encyclopedia of Type Strains, Phase IV (KMG-IV): sequencing the most valuable type-strain genomes for metagenomic binning, comparative biology and taxonomic classification.</title>
        <authorList>
            <person name="Goeker M."/>
        </authorList>
    </citation>
    <scope>NUCLEOTIDE SEQUENCE [LARGE SCALE GENOMIC DNA]</scope>
    <source>
        <strain evidence="10 11">DSM 27203</strain>
    </source>
</reference>
<dbReference type="Pfam" id="PF11984">
    <property type="entry name" value="DUF3485"/>
    <property type="match status" value="1"/>
</dbReference>
<evidence type="ECO:0000256" key="6">
    <source>
        <dbReference type="ARBA" id="ARBA00022989"/>
    </source>
</evidence>
<dbReference type="EMBL" id="JACIJI010000001">
    <property type="protein sequence ID" value="MBB5717177.1"/>
    <property type="molecule type" value="Genomic_DNA"/>
</dbReference>
<keyword evidence="7 8" id="KW-0472">Membrane</keyword>
<dbReference type="NCBIfam" id="TIGR02602">
    <property type="entry name" value="8TM_EpsH"/>
    <property type="match status" value="1"/>
</dbReference>
<dbReference type="InterPro" id="IPR026392">
    <property type="entry name" value="Exo/Archaeosortase_dom"/>
</dbReference>
<evidence type="ECO:0000256" key="1">
    <source>
        <dbReference type="ARBA" id="ARBA00004651"/>
    </source>
</evidence>
<sequence length="513" mass="56124">MTMVWSKTAFARTRGGFDARWQGHGAMLGAVWLALLALFHRTVGDMAYIYWNSTTFGHCLFILPVVGWLVWQRRTELAQLVPTSWWPGLALVAAGGFTWLMGSAAGVSLFRHLGLVLMLQGSVVTLLGPHISRALLFPIAYMLFLVPFGDGMEPALQVVTVKMVMSLLHAVGVPAGVDGVLITIPNGYFEVAEACSGAKFVIAMMAFGTLVANVCYVSRRRRAVFLIAALIVPVFANGLRAFGTIYAAHLTSVAAATGFDHIVYGWLFFALVMAAVLAIGWRWFDRDPDARWFDPADFPPPARFRLDLATASGLVLGVAVLFVAWSSAIAHRHDTLPAHVTMPDVPGWHRVAMPQQAPWVPNYPNADHFVIGRYQDASGARVELAVALYDSQRDGKEVVGFGIGPIRENGKWVRVEDEPDLDGGSVMRMTWPGPVYRQVATWFRVGNVLTSDPRTVKLATLKAKLLGGRQRAVAILVSAQEEKGRNTRADMARFVKVLGPLDRLADRMAGAND</sequence>
<protein>
    <submittedName>
        <fullName evidence="10">Exosortase A</fullName>
    </submittedName>
</protein>
<accession>A0A840YUC9</accession>
<evidence type="ECO:0000256" key="3">
    <source>
        <dbReference type="ARBA" id="ARBA00022670"/>
    </source>
</evidence>
<feature type="transmembrane region" description="Helical" evidence="8">
    <location>
        <begin position="83"/>
        <end position="110"/>
    </location>
</feature>
<comment type="subcellular location">
    <subcellularLocation>
        <location evidence="1">Cell membrane</location>
        <topology evidence="1">Multi-pass membrane protein</topology>
    </subcellularLocation>
</comment>
<dbReference type="InterPro" id="IPR014263">
    <property type="entry name" value="Methanolan_biosynth_EpsI"/>
</dbReference>
<dbReference type="GO" id="GO:0008233">
    <property type="term" value="F:peptidase activity"/>
    <property type="evidence" value="ECO:0007669"/>
    <property type="project" value="UniProtKB-KW"/>
</dbReference>
<feature type="transmembrane region" description="Helical" evidence="8">
    <location>
        <begin position="223"/>
        <end position="243"/>
    </location>
</feature>
<feature type="transmembrane region" description="Helical" evidence="8">
    <location>
        <begin position="49"/>
        <end position="71"/>
    </location>
</feature>
<comment type="caution">
    <text evidence="10">The sequence shown here is derived from an EMBL/GenBank/DDBJ whole genome shotgun (WGS) entry which is preliminary data.</text>
</comment>
<feature type="transmembrane region" description="Helical" evidence="8">
    <location>
        <begin position="130"/>
        <end position="148"/>
    </location>
</feature>
<keyword evidence="2" id="KW-1003">Cell membrane</keyword>
<keyword evidence="6 8" id="KW-1133">Transmembrane helix</keyword>
<dbReference type="Proteomes" id="UP000554342">
    <property type="component" value="Unassembled WGS sequence"/>
</dbReference>
<dbReference type="InterPro" id="IPR013426">
    <property type="entry name" value="EpsH-like"/>
</dbReference>
<dbReference type="GO" id="GO:0006508">
    <property type="term" value="P:proteolysis"/>
    <property type="evidence" value="ECO:0007669"/>
    <property type="project" value="UniProtKB-KW"/>
</dbReference>
<dbReference type="InterPro" id="IPR019127">
    <property type="entry name" value="Exosortase"/>
</dbReference>
<evidence type="ECO:0000313" key="10">
    <source>
        <dbReference type="EMBL" id="MBB5717177.1"/>
    </source>
</evidence>
<feature type="domain" description="Methanolan biosynthesis EpsI" evidence="9">
    <location>
        <begin position="314"/>
        <end position="500"/>
    </location>
</feature>
<dbReference type="NCBIfam" id="TIGR03109">
    <property type="entry name" value="exosort_XrtA"/>
    <property type="match status" value="1"/>
</dbReference>
<keyword evidence="4 8" id="KW-0812">Transmembrane</keyword>
<evidence type="ECO:0000313" key="11">
    <source>
        <dbReference type="Proteomes" id="UP000554342"/>
    </source>
</evidence>
<proteinExistence type="predicted"/>
<dbReference type="Pfam" id="PF09721">
    <property type="entry name" value="Exosortase_EpsH"/>
    <property type="match status" value="1"/>
</dbReference>
<dbReference type="InterPro" id="IPR017540">
    <property type="entry name" value="Exosortase-1"/>
</dbReference>
<keyword evidence="3" id="KW-0645">Protease</keyword>
<dbReference type="RefSeq" id="WP_184000981.1">
    <property type="nucleotide sequence ID" value="NZ_BAABIF010000004.1"/>
</dbReference>
<evidence type="ECO:0000256" key="5">
    <source>
        <dbReference type="ARBA" id="ARBA00022801"/>
    </source>
</evidence>
<feature type="transmembrane region" description="Helical" evidence="8">
    <location>
        <begin position="263"/>
        <end position="284"/>
    </location>
</feature>
<evidence type="ECO:0000256" key="8">
    <source>
        <dbReference type="SAM" id="Phobius"/>
    </source>
</evidence>
<dbReference type="NCBIfam" id="TIGR04178">
    <property type="entry name" value="exo_archaeo"/>
    <property type="match status" value="1"/>
</dbReference>
<feature type="transmembrane region" description="Helical" evidence="8">
    <location>
        <begin position="197"/>
        <end position="216"/>
    </location>
</feature>
<feature type="transmembrane region" description="Helical" evidence="8">
    <location>
        <begin position="21"/>
        <end position="43"/>
    </location>
</feature>
<evidence type="ECO:0000259" key="9">
    <source>
        <dbReference type="Pfam" id="PF11984"/>
    </source>
</evidence>